<sequence>MGTSQKSAGQPSGGNGSKAPGPAQDLRPGLTVQELGWDTDVDDALRVQIEDAIDAGMIEEAEDAVDVVVLWWREEDGDVGDGLMDALTDLADDGRIWLLTPKVGRDGYVDPADISEAALTAGLAMTNTVGVSPEWSGSKLVRTKGDRR</sequence>
<evidence type="ECO:0000256" key="1">
    <source>
        <dbReference type="SAM" id="MobiDB-lite"/>
    </source>
</evidence>
<reference evidence="2 3" key="1">
    <citation type="submission" date="2019-03" db="EMBL/GenBank/DDBJ databases">
        <title>Genomic Encyclopedia of Archaeal and Bacterial Type Strains, Phase II (KMG-II): from individual species to whole genera.</title>
        <authorList>
            <person name="Goeker M."/>
        </authorList>
    </citation>
    <scope>NUCLEOTIDE SEQUENCE [LARGE SCALE GENOMIC DNA]</scope>
    <source>
        <strain evidence="2 3">DSM 24323</strain>
    </source>
</reference>
<dbReference type="Proteomes" id="UP000295371">
    <property type="component" value="Unassembled WGS sequence"/>
</dbReference>
<dbReference type="Pfam" id="PF11253">
    <property type="entry name" value="DUF3052"/>
    <property type="match status" value="1"/>
</dbReference>
<proteinExistence type="predicted"/>
<organism evidence="2 3">
    <name type="scientific">Naumannella halotolerans</name>
    <dbReference type="NCBI Taxonomy" id="993414"/>
    <lineage>
        <taxon>Bacteria</taxon>
        <taxon>Bacillati</taxon>
        <taxon>Actinomycetota</taxon>
        <taxon>Actinomycetes</taxon>
        <taxon>Propionibacteriales</taxon>
        <taxon>Propionibacteriaceae</taxon>
        <taxon>Naumannella</taxon>
    </lineage>
</organism>
<dbReference type="OrthoDB" id="5185945at2"/>
<dbReference type="AlphaFoldDB" id="A0A4R7JB29"/>
<name>A0A4R7JB29_9ACTN</name>
<keyword evidence="3" id="KW-1185">Reference proteome</keyword>
<dbReference type="EMBL" id="SOAW01000001">
    <property type="protein sequence ID" value="TDT33793.1"/>
    <property type="molecule type" value="Genomic_DNA"/>
</dbReference>
<gene>
    <name evidence="2" type="ORF">CLV29_1424</name>
</gene>
<evidence type="ECO:0000313" key="3">
    <source>
        <dbReference type="Proteomes" id="UP000295371"/>
    </source>
</evidence>
<protein>
    <recommendedName>
        <fullName evidence="4">DUF3052 family protein</fullName>
    </recommendedName>
</protein>
<evidence type="ECO:0008006" key="4">
    <source>
        <dbReference type="Google" id="ProtNLM"/>
    </source>
</evidence>
<evidence type="ECO:0000313" key="2">
    <source>
        <dbReference type="EMBL" id="TDT33793.1"/>
    </source>
</evidence>
<dbReference type="InterPro" id="IPR021412">
    <property type="entry name" value="DUF3052"/>
</dbReference>
<feature type="region of interest" description="Disordered" evidence="1">
    <location>
        <begin position="1"/>
        <end position="29"/>
    </location>
</feature>
<dbReference type="RefSeq" id="WP_133754244.1">
    <property type="nucleotide sequence ID" value="NZ_CP171129.1"/>
</dbReference>
<accession>A0A4R7JB29</accession>
<feature type="compositionally biased region" description="Polar residues" evidence="1">
    <location>
        <begin position="1"/>
        <end position="10"/>
    </location>
</feature>
<comment type="caution">
    <text evidence="2">The sequence shown here is derived from an EMBL/GenBank/DDBJ whole genome shotgun (WGS) entry which is preliminary data.</text>
</comment>